<feature type="region of interest" description="Disordered" evidence="1">
    <location>
        <begin position="1"/>
        <end position="37"/>
    </location>
</feature>
<sequence>LLTMTSSTADISPAISGVAEHGTTEKDKTNTMRNNHGHRLSKLSTHSEAPNIMAFTSHITPEGRPNGLTANQRSRLSRRPIGPSDIAIYKDYTYWMKIVFSLGVAQLFLEAGIRAALLVEGSMFGSIAYLAHFLIYAAEVPICFTVAPMIYRWFELHTQAKFLSSLGTLFIVIYIYQLAYATNYPENTPANSPWYLVTAILVGIMYPLVEITNYAIIGRCGYFECRDPTRPLTLEHRAQQRDDGEDRYHRHHHHHSNGDDDDDTQHGLLAGVQRCIDFVTIADPSQTT</sequence>
<feature type="transmembrane region" description="Helical" evidence="2">
    <location>
        <begin position="192"/>
        <end position="209"/>
    </location>
</feature>
<feature type="transmembrane region" description="Helical" evidence="2">
    <location>
        <begin position="129"/>
        <end position="150"/>
    </location>
</feature>
<dbReference type="AlphaFoldDB" id="C5LTP3"/>
<keyword evidence="4" id="KW-1185">Reference proteome</keyword>
<gene>
    <name evidence="3" type="ORF">Pmar_PMAR006527</name>
</gene>
<dbReference type="EMBL" id="GG685402">
    <property type="protein sequence ID" value="EEQ99855.1"/>
    <property type="molecule type" value="Genomic_DNA"/>
</dbReference>
<protein>
    <submittedName>
        <fullName evidence="3">Uncharacterized protein</fullName>
    </submittedName>
</protein>
<dbReference type="GeneID" id="9051966"/>
<feature type="non-terminal residue" evidence="3">
    <location>
        <position position="1"/>
    </location>
</feature>
<dbReference type="RefSeq" id="XP_002767138.1">
    <property type="nucleotide sequence ID" value="XM_002767092.1"/>
</dbReference>
<feature type="transmembrane region" description="Helical" evidence="2">
    <location>
        <begin position="162"/>
        <end position="180"/>
    </location>
</feature>
<organism evidence="4">
    <name type="scientific">Perkinsus marinus (strain ATCC 50983 / TXsc)</name>
    <dbReference type="NCBI Taxonomy" id="423536"/>
    <lineage>
        <taxon>Eukaryota</taxon>
        <taxon>Sar</taxon>
        <taxon>Alveolata</taxon>
        <taxon>Perkinsozoa</taxon>
        <taxon>Perkinsea</taxon>
        <taxon>Perkinsida</taxon>
        <taxon>Perkinsidae</taxon>
        <taxon>Perkinsus</taxon>
    </lineage>
</organism>
<feature type="transmembrane region" description="Helical" evidence="2">
    <location>
        <begin position="98"/>
        <end position="117"/>
    </location>
</feature>
<evidence type="ECO:0000256" key="1">
    <source>
        <dbReference type="SAM" id="MobiDB-lite"/>
    </source>
</evidence>
<keyword evidence="2" id="KW-0812">Transmembrane</keyword>
<feature type="compositionally biased region" description="Basic and acidic residues" evidence="1">
    <location>
        <begin position="237"/>
        <end position="248"/>
    </location>
</feature>
<evidence type="ECO:0000256" key="2">
    <source>
        <dbReference type="SAM" id="Phobius"/>
    </source>
</evidence>
<keyword evidence="2" id="KW-1133">Transmembrane helix</keyword>
<dbReference type="InParanoid" id="C5LTP3"/>
<name>C5LTP3_PERM5</name>
<feature type="compositionally biased region" description="Polar residues" evidence="1">
    <location>
        <begin position="1"/>
        <end position="10"/>
    </location>
</feature>
<keyword evidence="2" id="KW-0472">Membrane</keyword>
<proteinExistence type="predicted"/>
<feature type="non-terminal residue" evidence="3">
    <location>
        <position position="288"/>
    </location>
</feature>
<dbReference type="Proteomes" id="UP000007800">
    <property type="component" value="Unassembled WGS sequence"/>
</dbReference>
<evidence type="ECO:0000313" key="3">
    <source>
        <dbReference type="EMBL" id="EEQ99855.1"/>
    </source>
</evidence>
<accession>C5LTP3</accession>
<reference evidence="3 4" key="1">
    <citation type="submission" date="2008-07" db="EMBL/GenBank/DDBJ databases">
        <authorList>
            <person name="El-Sayed N."/>
            <person name="Caler E."/>
            <person name="Inman J."/>
            <person name="Amedeo P."/>
            <person name="Hass B."/>
            <person name="Wortman J."/>
        </authorList>
    </citation>
    <scope>NUCLEOTIDE SEQUENCE [LARGE SCALE GENOMIC DNA]</scope>
    <source>
        <strain evidence="4">ATCC 50983 / TXsc</strain>
    </source>
</reference>
<feature type="region of interest" description="Disordered" evidence="1">
    <location>
        <begin position="237"/>
        <end position="264"/>
    </location>
</feature>
<evidence type="ECO:0000313" key="4">
    <source>
        <dbReference type="Proteomes" id="UP000007800"/>
    </source>
</evidence>
<dbReference type="OrthoDB" id="490319at2759"/>